<accession>A0A449DC04</accession>
<organism evidence="3 4">
    <name type="scientific">Brevibacterium casei</name>
    <dbReference type="NCBI Taxonomy" id="33889"/>
    <lineage>
        <taxon>Bacteria</taxon>
        <taxon>Bacillati</taxon>
        <taxon>Actinomycetota</taxon>
        <taxon>Actinomycetes</taxon>
        <taxon>Micrococcales</taxon>
        <taxon>Brevibacteriaceae</taxon>
        <taxon>Brevibacterium</taxon>
    </lineage>
</organism>
<proteinExistence type="predicted"/>
<keyword evidence="2" id="KW-0472">Membrane</keyword>
<keyword evidence="2" id="KW-0812">Transmembrane</keyword>
<keyword evidence="2" id="KW-1133">Transmembrane helix</keyword>
<feature type="region of interest" description="Disordered" evidence="1">
    <location>
        <begin position="103"/>
        <end position="160"/>
    </location>
</feature>
<feature type="transmembrane region" description="Helical" evidence="2">
    <location>
        <begin position="15"/>
        <end position="37"/>
    </location>
</feature>
<evidence type="ECO:0000256" key="1">
    <source>
        <dbReference type="SAM" id="MobiDB-lite"/>
    </source>
</evidence>
<feature type="transmembrane region" description="Helical" evidence="2">
    <location>
        <begin position="52"/>
        <end position="74"/>
    </location>
</feature>
<reference evidence="3 4" key="1">
    <citation type="submission" date="2019-02" db="EMBL/GenBank/DDBJ databases">
        <authorList>
            <consortium name="Pathogen Informatics"/>
        </authorList>
    </citation>
    <scope>NUCLEOTIDE SEQUENCE [LARGE SCALE GENOMIC DNA]</scope>
    <source>
        <strain evidence="3 4">3012STDY7078520</strain>
    </source>
</reference>
<evidence type="ECO:0000313" key="4">
    <source>
        <dbReference type="Proteomes" id="UP000386281"/>
    </source>
</evidence>
<sequence length="160" mass="16541">MKDQIDVSVRRSPKYAAFMAVGAILGVLVAGLLTLVVDPAQIPAESTVAKGAGLLVVFLGITGLFLGGLVALLLDWRGRRKAREYRVEAQIDMVDDPKAVAARRLAEMRGEPVPDPGTEPGPEAGGESPDSPAEAAPGTPADDTGDRGDLGRSERPGSGA</sequence>
<dbReference type="EMBL" id="CAACXN010000020">
    <property type="protein sequence ID" value="VEW15091.1"/>
    <property type="molecule type" value="Genomic_DNA"/>
</dbReference>
<feature type="compositionally biased region" description="Basic and acidic residues" evidence="1">
    <location>
        <begin position="144"/>
        <end position="160"/>
    </location>
</feature>
<feature type="compositionally biased region" description="Low complexity" evidence="1">
    <location>
        <begin position="120"/>
        <end position="132"/>
    </location>
</feature>
<dbReference type="RefSeq" id="WP_009377618.1">
    <property type="nucleotide sequence ID" value="NZ_CAACXN010000020.1"/>
</dbReference>
<dbReference type="AlphaFoldDB" id="A0A449DC04"/>
<dbReference type="Proteomes" id="UP000386281">
    <property type="component" value="Unassembled WGS sequence"/>
</dbReference>
<gene>
    <name evidence="3" type="ORF">NCTC12391_03245</name>
</gene>
<evidence type="ECO:0000256" key="2">
    <source>
        <dbReference type="SAM" id="Phobius"/>
    </source>
</evidence>
<protein>
    <submittedName>
        <fullName evidence="3">Uncharacterized protein</fullName>
    </submittedName>
</protein>
<name>A0A449DC04_9MICO</name>
<evidence type="ECO:0000313" key="3">
    <source>
        <dbReference type="EMBL" id="VEW15091.1"/>
    </source>
</evidence>